<keyword evidence="1" id="KW-0812">Transmembrane</keyword>
<keyword evidence="1" id="KW-1133">Transmembrane helix</keyword>
<feature type="transmembrane region" description="Helical" evidence="1">
    <location>
        <begin position="55"/>
        <end position="77"/>
    </location>
</feature>
<feature type="transmembrane region" description="Helical" evidence="1">
    <location>
        <begin position="26"/>
        <end position="49"/>
    </location>
</feature>
<protein>
    <submittedName>
        <fullName evidence="2">Uncharacterized protein</fullName>
    </submittedName>
</protein>
<dbReference type="EMBL" id="JAUJWV010000001">
    <property type="protein sequence ID" value="MDN7241846.1"/>
    <property type="molecule type" value="Genomic_DNA"/>
</dbReference>
<accession>A0ABT8N1T4</accession>
<dbReference type="Proteomes" id="UP001172055">
    <property type="component" value="Unassembled WGS sequence"/>
</dbReference>
<sequence>MANLRDKIKTISTTNGSSAPEAAKRAGIGCLAFFIIAVSILTFIISIGLFKSGNWLIALFILVFFALSTVTAALLLIPQKSDSL</sequence>
<comment type="caution">
    <text evidence="2">The sequence shown here is derived from an EMBL/GenBank/DDBJ whole genome shotgun (WGS) entry which is preliminary data.</text>
</comment>
<evidence type="ECO:0000313" key="3">
    <source>
        <dbReference type="Proteomes" id="UP001172055"/>
    </source>
</evidence>
<organism evidence="2 3">
    <name type="scientific">Planococcus shixiaomingii</name>
    <dbReference type="NCBI Taxonomy" id="3058393"/>
    <lineage>
        <taxon>Bacteria</taxon>
        <taxon>Bacillati</taxon>
        <taxon>Bacillota</taxon>
        <taxon>Bacilli</taxon>
        <taxon>Bacillales</taxon>
        <taxon>Caryophanaceae</taxon>
        <taxon>Planococcus</taxon>
    </lineage>
</organism>
<evidence type="ECO:0000313" key="2">
    <source>
        <dbReference type="EMBL" id="MDN7241846.1"/>
    </source>
</evidence>
<evidence type="ECO:0000256" key="1">
    <source>
        <dbReference type="SAM" id="Phobius"/>
    </source>
</evidence>
<proteinExistence type="predicted"/>
<keyword evidence="1" id="KW-0472">Membrane</keyword>
<reference evidence="2 3" key="1">
    <citation type="submission" date="2023-06" db="EMBL/GenBank/DDBJ databases">
        <title>Novel species in genus Planococcus.</title>
        <authorList>
            <person name="Ning S."/>
        </authorList>
    </citation>
    <scope>NUCLEOTIDE SEQUENCE [LARGE SCALE GENOMIC DNA]</scope>
    <source>
        <strain evidence="2 3">N028</strain>
    </source>
</reference>
<keyword evidence="3" id="KW-1185">Reference proteome</keyword>
<name>A0ABT8N1T4_9BACL</name>
<dbReference type="RefSeq" id="WP_300985882.1">
    <property type="nucleotide sequence ID" value="NZ_CP129236.1"/>
</dbReference>
<gene>
    <name evidence="2" type="ORF">QWY14_08565</name>
</gene>